<feature type="region of interest" description="Disordered" evidence="1">
    <location>
        <begin position="57"/>
        <end position="89"/>
    </location>
</feature>
<name>A0ABN3IJN2_9ACTN</name>
<organism evidence="2 3">
    <name type="scientific">Streptomyces coeruleofuscus</name>
    <dbReference type="NCBI Taxonomy" id="66879"/>
    <lineage>
        <taxon>Bacteria</taxon>
        <taxon>Bacillati</taxon>
        <taxon>Actinomycetota</taxon>
        <taxon>Actinomycetes</taxon>
        <taxon>Kitasatosporales</taxon>
        <taxon>Streptomycetaceae</taxon>
        <taxon>Streptomyces</taxon>
    </lineage>
</organism>
<comment type="caution">
    <text evidence="2">The sequence shown here is derived from an EMBL/GenBank/DDBJ whole genome shotgun (WGS) entry which is preliminary data.</text>
</comment>
<evidence type="ECO:0000313" key="2">
    <source>
        <dbReference type="EMBL" id="GAA2406234.1"/>
    </source>
</evidence>
<gene>
    <name evidence="2" type="ORF">GCM10010255_46460</name>
</gene>
<keyword evidence="3" id="KW-1185">Reference proteome</keyword>
<dbReference type="Proteomes" id="UP001499986">
    <property type="component" value="Unassembled WGS sequence"/>
</dbReference>
<proteinExistence type="predicted"/>
<evidence type="ECO:0000313" key="3">
    <source>
        <dbReference type="Proteomes" id="UP001499986"/>
    </source>
</evidence>
<reference evidence="2 3" key="1">
    <citation type="journal article" date="2019" name="Int. J. Syst. Evol. Microbiol.">
        <title>The Global Catalogue of Microorganisms (GCM) 10K type strain sequencing project: providing services to taxonomists for standard genome sequencing and annotation.</title>
        <authorList>
            <consortium name="The Broad Institute Genomics Platform"/>
            <consortium name="The Broad Institute Genome Sequencing Center for Infectious Disease"/>
            <person name="Wu L."/>
            <person name="Ma J."/>
        </authorList>
    </citation>
    <scope>NUCLEOTIDE SEQUENCE [LARGE SCALE GENOMIC DNA]</scope>
    <source>
        <strain evidence="2 3">JCM 4358</strain>
    </source>
</reference>
<dbReference type="EMBL" id="BAAASE010000005">
    <property type="protein sequence ID" value="GAA2406234.1"/>
    <property type="molecule type" value="Genomic_DNA"/>
</dbReference>
<evidence type="ECO:0000256" key="1">
    <source>
        <dbReference type="SAM" id="MobiDB-lite"/>
    </source>
</evidence>
<protein>
    <submittedName>
        <fullName evidence="2">Uncharacterized protein</fullName>
    </submittedName>
</protein>
<accession>A0ABN3IJN2</accession>
<sequence length="89" mass="9518">MVVLLRQQCHDVVVLACFVHVRHGVGQGILLGSVPQRVGPVHRLGRPFSRLSVGAVRPRPHGAERRGASRIAAATAGYPGRARERVSGP</sequence>